<reference evidence="3 4" key="1">
    <citation type="submission" date="2014-03" db="EMBL/GenBank/DDBJ databases">
        <title>Whole genome sequence of Novosphingobium resinovorum KF1.</title>
        <authorList>
            <person name="Gan H.M."/>
            <person name="Gan H.Y."/>
            <person name="Chew T.H."/>
            <person name="Savka M.A."/>
        </authorList>
    </citation>
    <scope>NUCLEOTIDE SEQUENCE [LARGE SCALE GENOMIC DNA]</scope>
    <source>
        <strain evidence="3 4">KF1</strain>
    </source>
</reference>
<dbReference type="PANTHER" id="PTHR45586:SF1">
    <property type="entry name" value="LIPOPOLYSACCHARIDE ASSEMBLY PROTEIN B"/>
    <property type="match status" value="1"/>
</dbReference>
<evidence type="ECO:0000313" key="4">
    <source>
        <dbReference type="Proteomes" id="UP000024329"/>
    </source>
</evidence>
<gene>
    <name evidence="3" type="ORF">BV97_00726</name>
</gene>
<evidence type="ECO:0000313" key="3">
    <source>
        <dbReference type="EMBL" id="EZP84961.1"/>
    </source>
</evidence>
<name>A0A031K4T8_9SPHN</name>
<dbReference type="PANTHER" id="PTHR45586">
    <property type="entry name" value="TPR REPEAT-CONTAINING PROTEIN PA4667"/>
    <property type="match status" value="1"/>
</dbReference>
<dbReference type="InterPro" id="IPR051012">
    <property type="entry name" value="CellSynth/LPSAsmb/PSIAsmb"/>
</dbReference>
<keyword evidence="1" id="KW-0677">Repeat</keyword>
<dbReference type="InterPro" id="IPR011990">
    <property type="entry name" value="TPR-like_helical_dom_sf"/>
</dbReference>
<accession>A0A031K4T8</accession>
<dbReference type="Gene3D" id="1.25.40.10">
    <property type="entry name" value="Tetratricopeptide repeat domain"/>
    <property type="match status" value="2"/>
</dbReference>
<evidence type="ECO:0000256" key="2">
    <source>
        <dbReference type="ARBA" id="ARBA00022803"/>
    </source>
</evidence>
<dbReference type="Pfam" id="PF14559">
    <property type="entry name" value="TPR_19"/>
    <property type="match status" value="3"/>
</dbReference>
<dbReference type="AlphaFoldDB" id="A0A031K4T8"/>
<dbReference type="InterPro" id="IPR019734">
    <property type="entry name" value="TPR_rpt"/>
</dbReference>
<comment type="caution">
    <text evidence="3">The sequence shown here is derived from an EMBL/GenBank/DDBJ whole genome shotgun (WGS) entry which is preliminary data.</text>
</comment>
<dbReference type="RefSeq" id="WP_231958159.1">
    <property type="nucleotide sequence ID" value="NZ_CP017075.1"/>
</dbReference>
<keyword evidence="2" id="KW-0802">TPR repeat</keyword>
<evidence type="ECO:0000256" key="1">
    <source>
        <dbReference type="ARBA" id="ARBA00022737"/>
    </source>
</evidence>
<sequence length="501" mass="53036">MRIALPLVALVALAACGDSPETLYAKARDDFAAGNYQRARVEVASALKDRPTDAPMLALLVETQLRLGDPDGAEGAIGRLERAGGKDMARMKAEVALLRGDAKAALATLGNETSVDGWRVRAEAQLALGDEEAARDAFEKGMKAGGDIRLAQSYARYLLENGDLARAASLLGEMQRIAPRSYEALVMAGDLASAQGREEDAARAYRTAIDAFPDRAAPMLALAEHYDGLGKLDEASKLVDQAAEVAPDDPEVEVMRIQLLSEQGQWEKIRTTLQTRESELAAGSTLSMRYGEALLQLGHAEQARVIFRRAVLALPGNPYARLMLGESQLATGDGQGAWATLQPLAASTLAGPQVLEAAEQAARAVGAPEAAALQARLDPARLKETMALVGQGESAIAGQRWATAAGIYERLLMRGEDPEVLKRLAFTRSGLGEGDAAIRAADKAVALGSDNPDYLFVAGLVRVVAGRDLGEAQRLLEKAADLDPANRAIARELKKAKAAAG</sequence>
<dbReference type="STRING" id="158500.BES08_03695"/>
<dbReference type="eggNOG" id="COG0457">
    <property type="taxonomic scope" value="Bacteria"/>
</dbReference>
<dbReference type="PROSITE" id="PS51257">
    <property type="entry name" value="PROKAR_LIPOPROTEIN"/>
    <property type="match status" value="1"/>
</dbReference>
<proteinExistence type="predicted"/>
<protein>
    <submittedName>
        <fullName evidence="3">TPR repeat-containing protein</fullName>
    </submittedName>
</protein>
<dbReference type="PATRIC" id="fig|158500.4.peg.745"/>
<dbReference type="SMART" id="SM00028">
    <property type="entry name" value="TPR"/>
    <property type="match status" value="5"/>
</dbReference>
<dbReference type="EMBL" id="JFYZ01000001">
    <property type="protein sequence ID" value="EZP84961.1"/>
    <property type="molecule type" value="Genomic_DNA"/>
</dbReference>
<organism evidence="3 4">
    <name type="scientific">Novosphingobium resinovorum</name>
    <dbReference type="NCBI Taxonomy" id="158500"/>
    <lineage>
        <taxon>Bacteria</taxon>
        <taxon>Pseudomonadati</taxon>
        <taxon>Pseudomonadota</taxon>
        <taxon>Alphaproteobacteria</taxon>
        <taxon>Sphingomonadales</taxon>
        <taxon>Sphingomonadaceae</taxon>
        <taxon>Novosphingobium</taxon>
    </lineage>
</organism>
<dbReference type="SUPFAM" id="SSF48452">
    <property type="entry name" value="TPR-like"/>
    <property type="match status" value="3"/>
</dbReference>
<dbReference type="Proteomes" id="UP000024329">
    <property type="component" value="Unassembled WGS sequence"/>
</dbReference>